<evidence type="ECO:0000256" key="5">
    <source>
        <dbReference type="ARBA" id="ARBA00022695"/>
    </source>
</evidence>
<dbReference type="CDD" id="cd02516">
    <property type="entry name" value="CDP-ME_synthetase"/>
    <property type="match status" value="1"/>
</dbReference>
<protein>
    <recommendedName>
        <fullName evidence="7">2-C-methyl-D-erythritol 4-phosphate cytidylyltransferase</fullName>
        <ecNumber evidence="7">2.7.7.60</ecNumber>
    </recommendedName>
    <alternativeName>
        <fullName evidence="7">4-diphosphocytidyl-2C-methyl-D-erythritol synthase</fullName>
    </alternativeName>
    <alternativeName>
        <fullName evidence="7">MEP cytidylyltransferase</fullName>
        <shortName evidence="7">MCT</shortName>
    </alternativeName>
</protein>
<feature type="site" description="Transition state stabilizer" evidence="7">
    <location>
        <position position="25"/>
    </location>
</feature>
<comment type="pathway">
    <text evidence="2 7">Isoprenoid biosynthesis; isopentenyl diphosphate biosynthesis via DXP pathway; isopentenyl diphosphate from 1-deoxy-D-xylulose 5-phosphate: step 2/6.</text>
</comment>
<dbReference type="SUPFAM" id="SSF53448">
    <property type="entry name" value="Nucleotide-diphospho-sugar transferases"/>
    <property type="match status" value="1"/>
</dbReference>
<dbReference type="InterPro" id="IPR029044">
    <property type="entry name" value="Nucleotide-diphossugar_trans"/>
</dbReference>
<dbReference type="UniPathway" id="UPA00056">
    <property type="reaction ID" value="UER00093"/>
</dbReference>
<keyword evidence="4 7" id="KW-0808">Transferase</keyword>
<dbReference type="HAMAP" id="MF_00108">
    <property type="entry name" value="IspD"/>
    <property type="match status" value="1"/>
</dbReference>
<dbReference type="STRING" id="305900.GV64_16155"/>
<dbReference type="eggNOG" id="COG1211">
    <property type="taxonomic scope" value="Bacteria"/>
</dbReference>
<dbReference type="Proteomes" id="UP000027997">
    <property type="component" value="Unassembled WGS sequence"/>
</dbReference>
<dbReference type="PROSITE" id="PS01295">
    <property type="entry name" value="ISPD"/>
    <property type="match status" value="1"/>
</dbReference>
<evidence type="ECO:0000256" key="6">
    <source>
        <dbReference type="ARBA" id="ARBA00023229"/>
    </source>
</evidence>
<organism evidence="8 9">
    <name type="scientific">Endozoicomonas elysicola</name>
    <dbReference type="NCBI Taxonomy" id="305900"/>
    <lineage>
        <taxon>Bacteria</taxon>
        <taxon>Pseudomonadati</taxon>
        <taxon>Pseudomonadota</taxon>
        <taxon>Gammaproteobacteria</taxon>
        <taxon>Oceanospirillales</taxon>
        <taxon>Endozoicomonadaceae</taxon>
        <taxon>Endozoicomonas</taxon>
    </lineage>
</organism>
<dbReference type="InterPro" id="IPR034683">
    <property type="entry name" value="IspD/TarI"/>
</dbReference>
<comment type="caution">
    <text evidence="8">The sequence shown here is derived from an EMBL/GenBank/DDBJ whole genome shotgun (WGS) entry which is preliminary data.</text>
</comment>
<name>A0A081KD26_9GAMM</name>
<dbReference type="InterPro" id="IPR001228">
    <property type="entry name" value="IspD"/>
</dbReference>
<feature type="site" description="Transition state stabilizer" evidence="7">
    <location>
        <position position="18"/>
    </location>
</feature>
<dbReference type="NCBIfam" id="TIGR00453">
    <property type="entry name" value="ispD"/>
    <property type="match status" value="1"/>
</dbReference>
<feature type="site" description="Positions MEP for the nucleophilic attack" evidence="7">
    <location>
        <position position="214"/>
    </location>
</feature>
<gene>
    <name evidence="7 8" type="primary">ispD</name>
    <name evidence="8" type="ORF">GV64_16155</name>
</gene>
<dbReference type="AlphaFoldDB" id="A0A081KD26"/>
<comment type="function">
    <text evidence="7">Catalyzes the formation of 4-diphosphocytidyl-2-C-methyl-D-erythritol from CTP and 2-C-methyl-D-erythritol 4-phosphate (MEP).</text>
</comment>
<evidence type="ECO:0000313" key="9">
    <source>
        <dbReference type="Proteomes" id="UP000027997"/>
    </source>
</evidence>
<dbReference type="Pfam" id="PF01128">
    <property type="entry name" value="IspD"/>
    <property type="match status" value="1"/>
</dbReference>
<sequence>MNKVRYWAVVPAAGVGRRMNVDIPKQYLEIKGKPLIEHTLGRLLDFPHLERIVVVLDREDEYHQSIELMRNARIQLAEGGDERYHSVLSGLRVLLDMADPNDWVLVHDVARPCIRRSDLDWLVNQLHEHPVGGLLGSPVTDTIKKAGSDDVVSETVDRQGLWHAMTPQMFRLGMLHDAMAKAIADKMPVTDEASAIEYSGKQPVMVEGHADNIKVTRGTDLALASLYIEQQSKLIEVS</sequence>
<dbReference type="EC" id="2.7.7.60" evidence="7"/>
<dbReference type="Gene3D" id="3.90.550.10">
    <property type="entry name" value="Spore Coat Polysaccharide Biosynthesis Protein SpsA, Chain A"/>
    <property type="match status" value="1"/>
</dbReference>
<evidence type="ECO:0000256" key="4">
    <source>
        <dbReference type="ARBA" id="ARBA00022679"/>
    </source>
</evidence>
<dbReference type="EMBL" id="JOJP01000001">
    <property type="protein sequence ID" value="KEI72052.1"/>
    <property type="molecule type" value="Genomic_DNA"/>
</dbReference>
<dbReference type="InterPro" id="IPR018294">
    <property type="entry name" value="ISPD_synthase_CS"/>
</dbReference>
<evidence type="ECO:0000256" key="7">
    <source>
        <dbReference type="HAMAP-Rule" id="MF_00108"/>
    </source>
</evidence>
<dbReference type="PANTHER" id="PTHR32125">
    <property type="entry name" value="2-C-METHYL-D-ERYTHRITOL 4-PHOSPHATE CYTIDYLYLTRANSFERASE, CHLOROPLASTIC"/>
    <property type="match status" value="1"/>
</dbReference>
<dbReference type="InterPro" id="IPR050088">
    <property type="entry name" value="IspD/TarI_cytidylyltransf_bact"/>
</dbReference>
<feature type="site" description="Positions MEP for the nucleophilic attack" evidence="7">
    <location>
        <position position="158"/>
    </location>
</feature>
<dbReference type="GO" id="GO:0019288">
    <property type="term" value="P:isopentenyl diphosphate biosynthetic process, methylerythritol 4-phosphate pathway"/>
    <property type="evidence" value="ECO:0007669"/>
    <property type="project" value="UniProtKB-UniRule"/>
</dbReference>
<comment type="similarity">
    <text evidence="3 7">Belongs to the IspD/TarI cytidylyltransferase family. IspD subfamily.</text>
</comment>
<dbReference type="FunFam" id="3.90.550.10:FF:000003">
    <property type="entry name" value="2-C-methyl-D-erythritol 4-phosphate cytidylyltransferase"/>
    <property type="match status" value="1"/>
</dbReference>
<evidence type="ECO:0000313" key="8">
    <source>
        <dbReference type="EMBL" id="KEI72052.1"/>
    </source>
</evidence>
<keyword evidence="6 7" id="KW-0414">Isoprene biosynthesis</keyword>
<evidence type="ECO:0000256" key="2">
    <source>
        <dbReference type="ARBA" id="ARBA00004787"/>
    </source>
</evidence>
<keyword evidence="9" id="KW-1185">Reference proteome</keyword>
<accession>A0A081KD26</accession>
<evidence type="ECO:0000256" key="1">
    <source>
        <dbReference type="ARBA" id="ARBA00001282"/>
    </source>
</evidence>
<reference evidence="8 9" key="1">
    <citation type="submission" date="2014-06" db="EMBL/GenBank/DDBJ databases">
        <title>Whole Genome Sequences of Three Symbiotic Endozoicomonas Bacteria.</title>
        <authorList>
            <person name="Neave M.J."/>
            <person name="Apprill A."/>
            <person name="Voolstra C.R."/>
        </authorList>
    </citation>
    <scope>NUCLEOTIDE SEQUENCE [LARGE SCALE GENOMIC DNA]</scope>
    <source>
        <strain evidence="8 9">DSM 22380</strain>
    </source>
</reference>
<keyword evidence="5 7" id="KW-0548">Nucleotidyltransferase</keyword>
<dbReference type="PANTHER" id="PTHR32125:SF4">
    <property type="entry name" value="2-C-METHYL-D-ERYTHRITOL 4-PHOSPHATE CYTIDYLYLTRANSFERASE, CHLOROPLASTIC"/>
    <property type="match status" value="1"/>
</dbReference>
<dbReference type="GO" id="GO:0050518">
    <property type="term" value="F:2-C-methyl-D-erythritol 4-phosphate cytidylyltransferase activity"/>
    <property type="evidence" value="ECO:0007669"/>
    <property type="project" value="UniProtKB-UniRule"/>
</dbReference>
<proteinExistence type="inferred from homology"/>
<evidence type="ECO:0000256" key="3">
    <source>
        <dbReference type="ARBA" id="ARBA00009789"/>
    </source>
</evidence>
<comment type="catalytic activity">
    <reaction evidence="1 7">
        <text>2-C-methyl-D-erythritol 4-phosphate + CTP + H(+) = 4-CDP-2-C-methyl-D-erythritol + diphosphate</text>
        <dbReference type="Rhea" id="RHEA:13429"/>
        <dbReference type="ChEBI" id="CHEBI:15378"/>
        <dbReference type="ChEBI" id="CHEBI:33019"/>
        <dbReference type="ChEBI" id="CHEBI:37563"/>
        <dbReference type="ChEBI" id="CHEBI:57823"/>
        <dbReference type="ChEBI" id="CHEBI:58262"/>
        <dbReference type="EC" id="2.7.7.60"/>
    </reaction>
</comment>